<dbReference type="InterPro" id="IPR051092">
    <property type="entry name" value="FYVE_RhoGEF_PH"/>
</dbReference>
<feature type="compositionally biased region" description="Low complexity" evidence="9">
    <location>
        <begin position="446"/>
        <end position="462"/>
    </location>
</feature>
<dbReference type="PANTHER" id="PTHR12673:SF241">
    <property type="entry name" value="DH DOMAIN-CONTAINING PROTEIN"/>
    <property type="match status" value="1"/>
</dbReference>
<evidence type="ECO:0000256" key="3">
    <source>
        <dbReference type="ARBA" id="ARBA00022658"/>
    </source>
</evidence>
<keyword evidence="7" id="KW-0206">Cytoskeleton</keyword>
<dbReference type="GO" id="GO:0007010">
    <property type="term" value="P:cytoskeleton organization"/>
    <property type="evidence" value="ECO:0000318"/>
    <property type="project" value="GO_Central"/>
</dbReference>
<dbReference type="KEGG" id="spu:580410"/>
<evidence type="ECO:0000256" key="6">
    <source>
        <dbReference type="ARBA" id="ARBA00022833"/>
    </source>
</evidence>
<dbReference type="OrthoDB" id="660555at2759"/>
<dbReference type="SUPFAM" id="SSF48065">
    <property type="entry name" value="DBL homology domain (DH-domain)"/>
    <property type="match status" value="1"/>
</dbReference>
<keyword evidence="14" id="KW-1185">Reference proteome</keyword>
<dbReference type="InterPro" id="IPR000306">
    <property type="entry name" value="Znf_FYVE"/>
</dbReference>
<dbReference type="InterPro" id="IPR011011">
    <property type="entry name" value="Znf_FYVE_PHD"/>
</dbReference>
<keyword evidence="6" id="KW-0862">Zinc</keyword>
<evidence type="ECO:0000256" key="9">
    <source>
        <dbReference type="SAM" id="MobiDB-lite"/>
    </source>
</evidence>
<feature type="compositionally biased region" description="Basic residues" evidence="9">
    <location>
        <begin position="140"/>
        <end position="158"/>
    </location>
</feature>
<dbReference type="Proteomes" id="UP000007110">
    <property type="component" value="Unassembled WGS sequence"/>
</dbReference>
<comment type="subcellular location">
    <subcellularLocation>
        <location evidence="1">Cytoplasm</location>
        <location evidence="1">Cytoskeleton</location>
    </subcellularLocation>
</comment>
<dbReference type="RefSeq" id="XP_030828856.1">
    <property type="nucleotide sequence ID" value="XM_030972996.1"/>
</dbReference>
<dbReference type="InterPro" id="IPR017455">
    <property type="entry name" value="Znf_FYVE-rel"/>
</dbReference>
<dbReference type="GO" id="GO:0005085">
    <property type="term" value="F:guanyl-nucleotide exchange factor activity"/>
    <property type="evidence" value="ECO:0000318"/>
    <property type="project" value="GO_Central"/>
</dbReference>
<dbReference type="PROSITE" id="PS50010">
    <property type="entry name" value="DH_2"/>
    <property type="match status" value="1"/>
</dbReference>
<dbReference type="Gene3D" id="2.30.29.30">
    <property type="entry name" value="Pleckstrin-homology domain (PH domain)/Phosphotyrosine-binding domain (PTB)"/>
    <property type="match status" value="2"/>
</dbReference>
<evidence type="ECO:0000259" key="11">
    <source>
        <dbReference type="PROSITE" id="PS50010"/>
    </source>
</evidence>
<evidence type="ECO:0000256" key="1">
    <source>
        <dbReference type="ARBA" id="ARBA00004245"/>
    </source>
</evidence>
<feature type="compositionally biased region" description="Basic and acidic residues" evidence="9">
    <location>
        <begin position="400"/>
        <end position="414"/>
    </location>
</feature>
<keyword evidence="5 8" id="KW-0863">Zinc-finger</keyword>
<dbReference type="CDD" id="cd00160">
    <property type="entry name" value="RhoGEF"/>
    <property type="match status" value="1"/>
</dbReference>
<feature type="region of interest" description="Disordered" evidence="9">
    <location>
        <begin position="140"/>
        <end position="183"/>
    </location>
</feature>
<feature type="compositionally biased region" description="Low complexity" evidence="9">
    <location>
        <begin position="270"/>
        <end position="287"/>
    </location>
</feature>
<reference evidence="14" key="1">
    <citation type="submission" date="2015-02" db="EMBL/GenBank/DDBJ databases">
        <title>Genome sequencing for Strongylocentrotus purpuratus.</title>
        <authorList>
            <person name="Murali S."/>
            <person name="Liu Y."/>
            <person name="Vee V."/>
            <person name="English A."/>
            <person name="Wang M."/>
            <person name="Skinner E."/>
            <person name="Han Y."/>
            <person name="Muzny D.M."/>
            <person name="Worley K.C."/>
            <person name="Gibbs R.A."/>
        </authorList>
    </citation>
    <scope>NUCLEOTIDE SEQUENCE</scope>
</reference>
<dbReference type="InParanoid" id="A0A7M7MZF8"/>
<name>A0A7M7MZF8_STRPU</name>
<feature type="region of interest" description="Disordered" evidence="9">
    <location>
        <begin position="393"/>
        <end position="527"/>
    </location>
</feature>
<keyword evidence="2" id="KW-0963">Cytoplasm</keyword>
<dbReference type="GO" id="GO:0005856">
    <property type="term" value="C:cytoskeleton"/>
    <property type="evidence" value="ECO:0007669"/>
    <property type="project" value="UniProtKB-SubCell"/>
</dbReference>
<feature type="compositionally biased region" description="Acidic residues" evidence="9">
    <location>
        <begin position="505"/>
        <end position="517"/>
    </location>
</feature>
<dbReference type="SUPFAM" id="SSF57903">
    <property type="entry name" value="FYVE/PHD zinc finger"/>
    <property type="match status" value="1"/>
</dbReference>
<evidence type="ECO:0008006" key="15">
    <source>
        <dbReference type="Google" id="ProtNLM"/>
    </source>
</evidence>
<organism evidence="13 14">
    <name type="scientific">Strongylocentrotus purpuratus</name>
    <name type="common">Purple sea urchin</name>
    <dbReference type="NCBI Taxonomy" id="7668"/>
    <lineage>
        <taxon>Eukaryota</taxon>
        <taxon>Metazoa</taxon>
        <taxon>Echinodermata</taxon>
        <taxon>Eleutherozoa</taxon>
        <taxon>Echinozoa</taxon>
        <taxon>Echinoidea</taxon>
        <taxon>Euechinoidea</taxon>
        <taxon>Echinacea</taxon>
        <taxon>Camarodonta</taxon>
        <taxon>Echinidea</taxon>
        <taxon>Strongylocentrotidae</taxon>
        <taxon>Strongylocentrotus</taxon>
    </lineage>
</organism>
<evidence type="ECO:0000256" key="5">
    <source>
        <dbReference type="ARBA" id="ARBA00022771"/>
    </source>
</evidence>
<feature type="compositionally biased region" description="Basic residues" evidence="9">
    <location>
        <begin position="235"/>
        <end position="248"/>
    </location>
</feature>
<evidence type="ECO:0000259" key="12">
    <source>
        <dbReference type="PROSITE" id="PS50178"/>
    </source>
</evidence>
<dbReference type="Gene3D" id="3.30.40.10">
    <property type="entry name" value="Zinc/RING finger domain, C3HC4 (zinc finger)"/>
    <property type="match status" value="1"/>
</dbReference>
<feature type="domain" description="PH" evidence="10">
    <location>
        <begin position="753"/>
        <end position="851"/>
    </location>
</feature>
<sequence length="1078" mass="123006">MEKWRKLSEGKGIVARARKESGAPLTNSTKDLRGGGGGESNGNSAEEMDEGDDEEDDEYVDDDDEDGDSSEDTLSIHSGDLQDDVFWDEKSEFGFLDGEKEEEEEYRDEEDGEFQGLGLREYHSESNLIHETSYNKNGHHLHQHHHDNHHHHNHHHLHTTQTDHNHHSQRRPTSPSVIPLRQNKLLQGKCYKEYRLSRSMPNLADDGQLVLSISNAQGLFQKAQQKVRGGRRISRISSRRYRHSRRNKPPVPRKPTHLAHKLNNNKQGISSSSKASTNTTTTTTTTTCPKVQSKLPLTGARSIGASFDATRRVNNLSQDQRTYDQVCFEDPATFSPKPKSKNLERFLGMKPEMAKPISCMKSIDPLSPTSGSLSSSGGAKGVSKLFFRRRSESNENMNNGDKHYAVVDLHESDRTTVTGKGQKDRRGGKNSASSLSPNKLDIQRNSSGQDSSKLSSDSGISITIEHRRSSRGASMPSGFKDPLDKTGSIDSDYVEDGSTYSGEFTDSDPDPSEEEFESKERPAERPAETITFINQSHKVAYEVLTSERQYVDRLHLLHKVFEQKIRSGNSKHKWFPNDVINIIFSNISTIYEFHKKFLLTQLEDRMEEWEKNPCLGDILVRLSPFLKLYTDYVGNFDKAVKCLNTWMVKIPSFASLLQEIQKKPICMFLTLQHHMLEPVQRIPRYELLLKEYLKKLPAESVDRTDAERALGLISKAAHHSNDTMQTMDHFAKLMKLNEKIDFNGETIIDPSRRLLKEGKITRVAARSGDLLDRYLFLFNDILLCCTQKRQITGSVSYKVKDKIDIDGVKLLDGNTCTTRFRLERSPKSLEFETNTDEQKEEWMAVLLEAIKEMVRKKDSFKTSTTLSERDDDYAKTLGETQPNLVKDDETTMCMKCGLDFNFTRRRHHCRACGAVVCGKCSSYNAHLPYDDNKANRVCVKCYNILKKVEDPIEPSRKSFVDINEDKSFASFLWYFQPKGSTWIRYWVAATEQDLFALRAPKDVRAALTLPIKLYRAFEMEEKDHTERDYAFKLCEGDNSFIFAADNKETKYNWLLVFHEGLQKVLDPSSNNRTSSTDL</sequence>
<dbReference type="Gene3D" id="1.20.900.10">
    <property type="entry name" value="Dbl homology (DH) domain"/>
    <property type="match status" value="1"/>
</dbReference>
<proteinExistence type="predicted"/>
<dbReference type="GO" id="GO:0008270">
    <property type="term" value="F:zinc ion binding"/>
    <property type="evidence" value="ECO:0007669"/>
    <property type="project" value="UniProtKB-KW"/>
</dbReference>
<evidence type="ECO:0000256" key="8">
    <source>
        <dbReference type="PROSITE-ProRule" id="PRU00091"/>
    </source>
</evidence>
<feature type="compositionally biased region" description="Low complexity" evidence="9">
    <location>
        <begin position="367"/>
        <end position="380"/>
    </location>
</feature>
<feature type="region of interest" description="Disordered" evidence="9">
    <location>
        <begin position="235"/>
        <end position="288"/>
    </location>
</feature>
<dbReference type="InterPro" id="IPR000219">
    <property type="entry name" value="DH_dom"/>
</dbReference>
<feature type="compositionally biased region" description="Acidic residues" evidence="9">
    <location>
        <begin position="46"/>
        <end position="71"/>
    </location>
</feature>
<reference evidence="13" key="2">
    <citation type="submission" date="2021-01" db="UniProtKB">
        <authorList>
            <consortium name="EnsemblMetazoa"/>
        </authorList>
    </citation>
    <scope>IDENTIFICATION</scope>
</reference>
<feature type="region of interest" description="Disordered" evidence="9">
    <location>
        <begin position="360"/>
        <end position="380"/>
    </location>
</feature>
<accession>A0A7M7MZF8</accession>
<dbReference type="SUPFAM" id="SSF50729">
    <property type="entry name" value="PH domain-like"/>
    <property type="match status" value="2"/>
</dbReference>
<dbReference type="Pfam" id="PF00621">
    <property type="entry name" value="RhoGEF"/>
    <property type="match status" value="1"/>
</dbReference>
<dbReference type="PROSITE" id="PS50003">
    <property type="entry name" value="PH_DOMAIN"/>
    <property type="match status" value="2"/>
</dbReference>
<dbReference type="PROSITE" id="PS50178">
    <property type="entry name" value="ZF_FYVE"/>
    <property type="match status" value="1"/>
</dbReference>
<evidence type="ECO:0000256" key="7">
    <source>
        <dbReference type="ARBA" id="ARBA00023212"/>
    </source>
</evidence>
<dbReference type="InterPro" id="IPR035899">
    <property type="entry name" value="DBL_dom_sf"/>
</dbReference>
<feature type="domain" description="FYVE-type" evidence="12">
    <location>
        <begin position="887"/>
        <end position="946"/>
    </location>
</feature>
<evidence type="ECO:0000313" key="14">
    <source>
        <dbReference type="Proteomes" id="UP000007110"/>
    </source>
</evidence>
<dbReference type="GO" id="GO:0005737">
    <property type="term" value="C:cytoplasm"/>
    <property type="evidence" value="ECO:0000318"/>
    <property type="project" value="GO_Central"/>
</dbReference>
<feature type="domain" description="PH" evidence="10">
    <location>
        <begin position="965"/>
        <end position="1062"/>
    </location>
</feature>
<dbReference type="Pfam" id="PF22697">
    <property type="entry name" value="SOS1_NGEF_PH"/>
    <property type="match status" value="1"/>
</dbReference>
<evidence type="ECO:0000256" key="2">
    <source>
        <dbReference type="ARBA" id="ARBA00022490"/>
    </source>
</evidence>
<dbReference type="Pfam" id="PF01363">
    <property type="entry name" value="FYVE"/>
    <property type="match status" value="1"/>
</dbReference>
<dbReference type="CDD" id="cd15741">
    <property type="entry name" value="FYVE_FGD1_2_4"/>
    <property type="match status" value="1"/>
</dbReference>
<dbReference type="SMART" id="SM00233">
    <property type="entry name" value="PH"/>
    <property type="match status" value="2"/>
</dbReference>
<dbReference type="SMART" id="SM00064">
    <property type="entry name" value="FYVE"/>
    <property type="match status" value="1"/>
</dbReference>
<evidence type="ECO:0000256" key="4">
    <source>
        <dbReference type="ARBA" id="ARBA00022723"/>
    </source>
</evidence>
<dbReference type="EnsemblMetazoa" id="XM_030972996">
    <property type="protein sequence ID" value="XP_030828856"/>
    <property type="gene ID" value="LOC580410"/>
</dbReference>
<dbReference type="InterPro" id="IPR001849">
    <property type="entry name" value="PH_domain"/>
</dbReference>
<dbReference type="InterPro" id="IPR011993">
    <property type="entry name" value="PH-like_dom_sf"/>
</dbReference>
<keyword evidence="3" id="KW-0344">Guanine-nucleotide releasing factor</keyword>
<dbReference type="SMART" id="SM00325">
    <property type="entry name" value="RhoGEF"/>
    <property type="match status" value="1"/>
</dbReference>
<dbReference type="InterPro" id="IPR013083">
    <property type="entry name" value="Znf_RING/FYVE/PHD"/>
</dbReference>
<keyword evidence="4" id="KW-0479">Metal-binding</keyword>
<dbReference type="GO" id="GO:0046847">
    <property type="term" value="P:filopodium assembly"/>
    <property type="evidence" value="ECO:0000318"/>
    <property type="project" value="GO_Central"/>
</dbReference>
<feature type="compositionally biased region" description="Basic and acidic residues" evidence="9">
    <location>
        <begin position="518"/>
        <end position="527"/>
    </location>
</feature>
<dbReference type="InterPro" id="IPR055251">
    <property type="entry name" value="SOS1_NGEF_PH"/>
</dbReference>
<feature type="region of interest" description="Disordered" evidence="9">
    <location>
        <begin position="1"/>
        <end position="83"/>
    </location>
</feature>
<evidence type="ECO:0000313" key="13">
    <source>
        <dbReference type="EnsemblMetazoa" id="XP_030828856"/>
    </source>
</evidence>
<dbReference type="AlphaFoldDB" id="A0A7M7MZF8"/>
<protein>
    <recommendedName>
        <fullName evidence="15">FYVE, RhoGEF and PH domain-containing protein 4</fullName>
    </recommendedName>
</protein>
<evidence type="ECO:0000259" key="10">
    <source>
        <dbReference type="PROSITE" id="PS50003"/>
    </source>
</evidence>
<dbReference type="GeneID" id="580410"/>
<feature type="domain" description="DH" evidence="11">
    <location>
        <begin position="535"/>
        <end position="723"/>
    </location>
</feature>
<dbReference type="PANTHER" id="PTHR12673">
    <property type="entry name" value="FACIOGENITAL DYSPLASIA PROTEIN"/>
    <property type="match status" value="1"/>
</dbReference>